<dbReference type="PROSITE" id="PS00065">
    <property type="entry name" value="D_2_HYDROXYACID_DH_1"/>
    <property type="match status" value="1"/>
</dbReference>
<dbReference type="Pfam" id="PF02826">
    <property type="entry name" value="2-Hacid_dh_C"/>
    <property type="match status" value="1"/>
</dbReference>
<dbReference type="SUPFAM" id="SSF52283">
    <property type="entry name" value="Formate/glycerate dehydrogenase catalytic domain-like"/>
    <property type="match status" value="1"/>
</dbReference>
<dbReference type="Proteomes" id="UP000254707">
    <property type="component" value="Unassembled WGS sequence"/>
</dbReference>
<dbReference type="CDD" id="cd12186">
    <property type="entry name" value="LDH"/>
    <property type="match status" value="1"/>
</dbReference>
<keyword evidence="5" id="KW-0520">NAD</keyword>
<dbReference type="PANTHER" id="PTHR43026">
    <property type="entry name" value="2-HYDROXYACID DEHYDROGENASE HOMOLOG 1-RELATED"/>
    <property type="match status" value="1"/>
</dbReference>
<evidence type="ECO:0000259" key="9">
    <source>
        <dbReference type="Pfam" id="PF00389"/>
    </source>
</evidence>
<evidence type="ECO:0000256" key="2">
    <source>
        <dbReference type="ARBA" id="ARBA00012969"/>
    </source>
</evidence>
<dbReference type="Gene3D" id="3.40.50.720">
    <property type="entry name" value="NAD(P)-binding Rossmann-like Domain"/>
    <property type="match status" value="2"/>
</dbReference>
<dbReference type="PANTHER" id="PTHR43026:SF1">
    <property type="entry name" value="2-HYDROXYACID DEHYDROGENASE HOMOLOG 1-RELATED"/>
    <property type="match status" value="1"/>
</dbReference>
<evidence type="ECO:0000256" key="5">
    <source>
        <dbReference type="ARBA" id="ARBA00023027"/>
    </source>
</evidence>
<dbReference type="InterPro" id="IPR036291">
    <property type="entry name" value="NAD(P)-bd_dom_sf"/>
</dbReference>
<dbReference type="NCBIfam" id="NF006374">
    <property type="entry name" value="PRK08605.1"/>
    <property type="match status" value="1"/>
</dbReference>
<organism evidence="11 12">
    <name type="scientific">Staphylococcus saprophyticus</name>
    <dbReference type="NCBI Taxonomy" id="29385"/>
    <lineage>
        <taxon>Bacteria</taxon>
        <taxon>Bacillati</taxon>
        <taxon>Bacillota</taxon>
        <taxon>Bacilli</taxon>
        <taxon>Bacillales</taxon>
        <taxon>Staphylococcaceae</taxon>
        <taxon>Staphylococcus</taxon>
    </lineage>
</organism>
<evidence type="ECO:0000256" key="7">
    <source>
        <dbReference type="ARBA" id="ARBA00049040"/>
    </source>
</evidence>
<dbReference type="InterPro" id="IPR029752">
    <property type="entry name" value="D-isomer_DH_CS1"/>
</dbReference>
<gene>
    <name evidence="11" type="primary">ldhD</name>
    <name evidence="11" type="ORF">NCTC7688_00439</name>
</gene>
<keyword evidence="4 8" id="KW-0560">Oxidoreductase</keyword>
<proteinExistence type="inferred from homology"/>
<evidence type="ECO:0000259" key="10">
    <source>
        <dbReference type="Pfam" id="PF02826"/>
    </source>
</evidence>
<sequence>MNNINFKGDANMTRIKLFGVRNEDKAFIEAWSNKHKVEVDLDEDLLTCETVSRVKGFDGVSISQQIPLDETIYKQLHDFGIKQIAQRSAGFDIYDFELAEKYNLIISNVPSYSPHSIAEYTVSQALNLVRNYNDIQQKTAEYDFRWQPDILSRSIRDLKVAVIGTGRIGSIVAKIFAQGFDAEVTAYDIAPNDDYRSFLTYASTINEAIQNADIVTVHIPASKENDYLFDETLFNEFKPGSVFINCARGTIVKTSALIDALDRGLIKGAALDTYEGEKGLFPSDQRHTAFNDDMLKQLIERPDVIVSPHIAFYTDAAVENLIVDALDATMEVIKTGDTRLRVN</sequence>
<reference evidence="11 12" key="1">
    <citation type="submission" date="2018-06" db="EMBL/GenBank/DDBJ databases">
        <authorList>
            <consortium name="Pathogen Informatics"/>
            <person name="Doyle S."/>
        </authorList>
    </citation>
    <scope>NUCLEOTIDE SEQUENCE [LARGE SCALE GENOMIC DNA]</scope>
    <source>
        <strain evidence="11 12">NCTC7688</strain>
    </source>
</reference>
<dbReference type="EMBL" id="UHED01000001">
    <property type="protein sequence ID" value="SUM81943.1"/>
    <property type="molecule type" value="Genomic_DNA"/>
</dbReference>
<dbReference type="InterPro" id="IPR006139">
    <property type="entry name" value="D-isomer_2_OHA_DH_cat_dom"/>
</dbReference>
<dbReference type="PROSITE" id="PS00670">
    <property type="entry name" value="D_2_HYDROXYACID_DH_2"/>
    <property type="match status" value="1"/>
</dbReference>
<evidence type="ECO:0000256" key="1">
    <source>
        <dbReference type="ARBA" id="ARBA00005854"/>
    </source>
</evidence>
<feature type="domain" description="D-isomer specific 2-hydroxyacid dehydrogenase catalytic" evidence="9">
    <location>
        <begin position="20"/>
        <end position="343"/>
    </location>
</feature>
<protein>
    <recommendedName>
        <fullName evidence="3">D-lactate dehydrogenase</fullName>
        <ecNumber evidence="2">1.1.1.28</ecNumber>
    </recommendedName>
    <alternativeName>
        <fullName evidence="6">D-specific 2-hydroxyacid dehydrogenase</fullName>
    </alternativeName>
</protein>
<evidence type="ECO:0000313" key="12">
    <source>
        <dbReference type="Proteomes" id="UP000254707"/>
    </source>
</evidence>
<evidence type="ECO:0000256" key="6">
    <source>
        <dbReference type="ARBA" id="ARBA00030947"/>
    </source>
</evidence>
<evidence type="ECO:0000256" key="8">
    <source>
        <dbReference type="RuleBase" id="RU003719"/>
    </source>
</evidence>
<dbReference type="InterPro" id="IPR006140">
    <property type="entry name" value="D-isomer_DH_NAD-bd"/>
</dbReference>
<dbReference type="GO" id="GO:0051287">
    <property type="term" value="F:NAD binding"/>
    <property type="evidence" value="ECO:0007669"/>
    <property type="project" value="InterPro"/>
</dbReference>
<dbReference type="AlphaFoldDB" id="A0A380HHZ5"/>
<evidence type="ECO:0000256" key="3">
    <source>
        <dbReference type="ARBA" id="ARBA00014095"/>
    </source>
</evidence>
<dbReference type="EC" id="1.1.1.28" evidence="2"/>
<accession>A0A380HHZ5</accession>
<dbReference type="InterPro" id="IPR058205">
    <property type="entry name" value="D-LDH-like"/>
</dbReference>
<comment type="similarity">
    <text evidence="1 8">Belongs to the D-isomer specific 2-hydroxyacid dehydrogenase family.</text>
</comment>
<evidence type="ECO:0000256" key="4">
    <source>
        <dbReference type="ARBA" id="ARBA00023002"/>
    </source>
</evidence>
<evidence type="ECO:0000313" key="11">
    <source>
        <dbReference type="EMBL" id="SUM81943.1"/>
    </source>
</evidence>
<feature type="domain" description="D-isomer specific 2-hydroxyacid dehydrogenase NAD-binding" evidence="10">
    <location>
        <begin position="123"/>
        <end position="311"/>
    </location>
</feature>
<dbReference type="Pfam" id="PF00389">
    <property type="entry name" value="2-Hacid_dh"/>
    <property type="match status" value="1"/>
</dbReference>
<dbReference type="GO" id="GO:0008720">
    <property type="term" value="F:D-lactate dehydrogenase (NAD+) activity"/>
    <property type="evidence" value="ECO:0007669"/>
    <property type="project" value="UniProtKB-EC"/>
</dbReference>
<name>A0A380HHZ5_STASA</name>
<dbReference type="InterPro" id="IPR029753">
    <property type="entry name" value="D-isomer_DH_CS"/>
</dbReference>
<comment type="catalytic activity">
    <reaction evidence="7">
        <text>(R)-lactate + NAD(+) = pyruvate + NADH + H(+)</text>
        <dbReference type="Rhea" id="RHEA:16369"/>
        <dbReference type="ChEBI" id="CHEBI:15361"/>
        <dbReference type="ChEBI" id="CHEBI:15378"/>
        <dbReference type="ChEBI" id="CHEBI:16004"/>
        <dbReference type="ChEBI" id="CHEBI:57540"/>
        <dbReference type="ChEBI" id="CHEBI:57945"/>
        <dbReference type="EC" id="1.1.1.28"/>
    </reaction>
</comment>
<dbReference type="SUPFAM" id="SSF51735">
    <property type="entry name" value="NAD(P)-binding Rossmann-fold domains"/>
    <property type="match status" value="1"/>
</dbReference>